<feature type="binding site" evidence="5 7">
    <location>
        <position position="591"/>
    </location>
    <ligand>
        <name>substrate</name>
    </ligand>
</feature>
<dbReference type="PANTHER" id="PTHR30511">
    <property type="entry name" value="ALANINE RACEMASE"/>
    <property type="match status" value="1"/>
</dbReference>
<evidence type="ECO:0000256" key="7">
    <source>
        <dbReference type="PIRSR" id="PIRSR600821-52"/>
    </source>
</evidence>
<dbReference type="Gene3D" id="3.40.1190.10">
    <property type="entry name" value="Mur-like, catalytic domain"/>
    <property type="match status" value="1"/>
</dbReference>
<dbReference type="Gene3D" id="2.40.37.10">
    <property type="entry name" value="Lyase, Ornithine Decarboxylase, Chain A, domain 1"/>
    <property type="match status" value="1"/>
</dbReference>
<dbReference type="RefSeq" id="WP_010853177.1">
    <property type="nucleotide sequence ID" value="NZ_AQHR01000035.1"/>
</dbReference>
<feature type="active site" description="Proton acceptor; specific for D-alanine" evidence="5">
    <location>
        <position position="494"/>
    </location>
</feature>
<feature type="active site" description="Proton acceptor; specific for L-alanine" evidence="5">
    <location>
        <position position="719"/>
    </location>
</feature>
<dbReference type="OrthoDB" id="9801978at2"/>
<dbReference type="GO" id="GO:0030632">
    <property type="term" value="P:D-alanine biosynthetic process"/>
    <property type="evidence" value="ECO:0007669"/>
    <property type="project" value="UniProtKB-UniRule"/>
</dbReference>
<keyword evidence="9" id="KW-0436">Ligase</keyword>
<dbReference type="GO" id="GO:0005829">
    <property type="term" value="C:cytosol"/>
    <property type="evidence" value="ECO:0007669"/>
    <property type="project" value="TreeGrafter"/>
</dbReference>
<dbReference type="InterPro" id="IPR036615">
    <property type="entry name" value="Mur_ligase_C_dom_sf"/>
</dbReference>
<dbReference type="InterPro" id="IPR029066">
    <property type="entry name" value="PLP-binding_barrel"/>
</dbReference>
<name>R7ZWN3_9BACT</name>
<comment type="pathway">
    <text evidence="5">Amino-acid biosynthesis; D-alanine biosynthesis; D-alanine from L-alanine: step 1/1.</text>
</comment>
<keyword evidence="4 5" id="KW-0413">Isomerase</keyword>
<sequence>MISSITPIQLATIIHADHKIDAPELSISHVGIDSRKLLDGKTTVFFSLRGGQWDGHDFLNNCYRSGVRNFVIAADRAPVSGGDDFEACNFFVVPDTLIALQALAAWNRAQFKGPVVGITGSNGKTIVKEWLGQLLSTAFLTAKSPKSFNSQLGVPLSIFSIAPYHQVAVLEAGISLPGEMERLEKMIRPSVGILTNIGTAHSQHFTGESQKLEEKLTLFNQTDYLIYRKEQGLVAATVERVFPKERLVSWSENLDSDYHLRVKKQAGGSRIFLVKPDLSIRTFHTPFTDEASLENLRHAIVAASVLGMDPQTIELGVQQLRPVDMRLTSKSGRRNCTLIDDTYNNDLAGLEIALDFMQSQRRKKRRILVLSDFPQIKHSEKVYNRVVQLLNHYQVDQLIGIGPAIGSSVAESEVSADFFDSTEEFLASDLIHSFEDAVILIKGGRTFGFERIVHALEEQVHGTVLEINLNALTHNFHFYKQKLPPTTKLMAMVKAAAYGGGATEIANHLQKLKVDYLSVAYSDEGAQLREKGITLPIMVLNVSADNLPQIIQYRLEPVIYSPRILRIFGEHAQNVQETIAIHLDIDSGMRRLGFEPSEVGELTDLLKSYPNLRVQSIFTHLTSTDNAEHDPFTLRQLEVFQEFTAEFTQRLGYRPLVHALNTAGILRFPDHSFDMVRLGIGLYGISVDHLSADKLQQVGTLKTTISQIKELKKDDRIGYNRAGIMPDHGKIATIGLGYADGFDRRFSNGRGYVLINGQKAPVIGNVCMDMTMVNITGIDAKEGDEAIVFGEGIDLPKLASHIGTIPYELLTGISSRVKRVYFLD</sequence>
<dbReference type="SMART" id="SM01005">
    <property type="entry name" value="Ala_racemase_C"/>
    <property type="match status" value="1"/>
</dbReference>
<dbReference type="InterPro" id="IPR013221">
    <property type="entry name" value="Mur_ligase_cen"/>
</dbReference>
<comment type="catalytic activity">
    <reaction evidence="1 5">
        <text>L-alanine = D-alanine</text>
        <dbReference type="Rhea" id="RHEA:20249"/>
        <dbReference type="ChEBI" id="CHEBI:57416"/>
        <dbReference type="ChEBI" id="CHEBI:57972"/>
        <dbReference type="EC" id="5.1.1.1"/>
    </reaction>
</comment>
<dbReference type="Pfam" id="PF00842">
    <property type="entry name" value="Ala_racemase_C"/>
    <property type="match status" value="1"/>
</dbReference>
<accession>R7ZWN3</accession>
<dbReference type="PRINTS" id="PR00992">
    <property type="entry name" value="ALARACEMASE"/>
</dbReference>
<dbReference type="GO" id="GO:0005524">
    <property type="term" value="F:ATP binding"/>
    <property type="evidence" value="ECO:0007669"/>
    <property type="project" value="InterPro"/>
</dbReference>
<comment type="similarity">
    <text evidence="5">Belongs to the alanine racemase family.</text>
</comment>
<dbReference type="SUPFAM" id="SSF53623">
    <property type="entry name" value="MurD-like peptide ligases, catalytic domain"/>
    <property type="match status" value="1"/>
</dbReference>
<keyword evidence="10" id="KW-1185">Reference proteome</keyword>
<reference evidence="9 10" key="1">
    <citation type="submission" date="2013-02" db="EMBL/GenBank/DDBJ databases">
        <title>A novel strain isolated from Lonar lake, Maharashtra, India.</title>
        <authorList>
            <person name="Singh A."/>
        </authorList>
    </citation>
    <scope>NUCLEOTIDE SEQUENCE [LARGE SCALE GENOMIC DNA]</scope>
    <source>
        <strain evidence="9 10">AK24</strain>
    </source>
</reference>
<dbReference type="AlphaFoldDB" id="R7ZWN3"/>
<feature type="domain" description="Alanine racemase C-terminal" evidence="8">
    <location>
        <begin position="698"/>
        <end position="822"/>
    </location>
</feature>
<dbReference type="GO" id="GO:0016881">
    <property type="term" value="F:acid-amino acid ligase activity"/>
    <property type="evidence" value="ECO:0007669"/>
    <property type="project" value="InterPro"/>
</dbReference>
<dbReference type="Proteomes" id="UP000013909">
    <property type="component" value="Unassembled WGS sequence"/>
</dbReference>
<evidence type="ECO:0000256" key="1">
    <source>
        <dbReference type="ARBA" id="ARBA00000316"/>
    </source>
</evidence>
<dbReference type="SUPFAM" id="SSF63418">
    <property type="entry name" value="MurE/MurF N-terminal domain"/>
    <property type="match status" value="1"/>
</dbReference>
<dbReference type="Gene3D" id="3.20.20.10">
    <property type="entry name" value="Alanine racemase"/>
    <property type="match status" value="1"/>
</dbReference>
<dbReference type="InterPro" id="IPR009006">
    <property type="entry name" value="Ala_racemase/Decarboxylase_C"/>
</dbReference>
<comment type="cofactor">
    <cofactor evidence="2 5 6">
        <name>pyridoxal 5'-phosphate</name>
        <dbReference type="ChEBI" id="CHEBI:597326"/>
    </cofactor>
</comment>
<dbReference type="NCBIfam" id="NF008897">
    <property type="entry name" value="PRK11930.1"/>
    <property type="match status" value="1"/>
</dbReference>
<keyword evidence="3 5" id="KW-0663">Pyridoxal phosphate</keyword>
<proteinExistence type="inferred from homology"/>
<dbReference type="InterPro" id="IPR011079">
    <property type="entry name" value="Ala_racemase_C"/>
</dbReference>
<dbReference type="SUPFAM" id="SSF53244">
    <property type="entry name" value="MurD-like peptide ligases, peptide-binding domain"/>
    <property type="match status" value="1"/>
</dbReference>
<dbReference type="SUPFAM" id="SSF51419">
    <property type="entry name" value="PLP-binding barrel"/>
    <property type="match status" value="1"/>
</dbReference>
<dbReference type="UniPathway" id="UPA00042">
    <property type="reaction ID" value="UER00497"/>
</dbReference>
<dbReference type="Gene3D" id="3.90.190.20">
    <property type="entry name" value="Mur ligase, C-terminal domain"/>
    <property type="match status" value="1"/>
</dbReference>
<comment type="function">
    <text evidence="5">Catalyzes the interconversion of L-alanine and D-alanine. May also act on other amino acids.</text>
</comment>
<evidence type="ECO:0000313" key="9">
    <source>
        <dbReference type="EMBL" id="EON78419.1"/>
    </source>
</evidence>
<dbReference type="SUPFAM" id="SSF50621">
    <property type="entry name" value="Alanine racemase C-terminal domain-like"/>
    <property type="match status" value="1"/>
</dbReference>
<dbReference type="EMBL" id="AQHR01000035">
    <property type="protein sequence ID" value="EON78419.1"/>
    <property type="molecule type" value="Genomic_DNA"/>
</dbReference>
<dbReference type="NCBIfam" id="TIGR00492">
    <property type="entry name" value="alr"/>
    <property type="match status" value="1"/>
</dbReference>
<evidence type="ECO:0000256" key="4">
    <source>
        <dbReference type="ARBA" id="ARBA00023235"/>
    </source>
</evidence>
<evidence type="ECO:0000256" key="3">
    <source>
        <dbReference type="ARBA" id="ARBA00022898"/>
    </source>
</evidence>
<feature type="binding site" evidence="5 7">
    <location>
        <position position="768"/>
    </location>
    <ligand>
        <name>substrate</name>
    </ligand>
</feature>
<protein>
    <recommendedName>
        <fullName evidence="5">Alanine racemase</fullName>
        <ecNumber evidence="5">5.1.1.1</ecNumber>
    </recommendedName>
</protein>
<dbReference type="Pfam" id="PF08245">
    <property type="entry name" value="Mur_ligase_M"/>
    <property type="match status" value="1"/>
</dbReference>
<dbReference type="Gene3D" id="3.40.1390.10">
    <property type="entry name" value="MurE/MurF, N-terminal domain"/>
    <property type="match status" value="1"/>
</dbReference>
<dbReference type="GO" id="GO:0030170">
    <property type="term" value="F:pyridoxal phosphate binding"/>
    <property type="evidence" value="ECO:0007669"/>
    <property type="project" value="UniProtKB-UniRule"/>
</dbReference>
<dbReference type="EC" id="5.1.1.1" evidence="5"/>
<evidence type="ECO:0000313" key="10">
    <source>
        <dbReference type="Proteomes" id="UP000013909"/>
    </source>
</evidence>
<evidence type="ECO:0000256" key="6">
    <source>
        <dbReference type="PIRSR" id="PIRSR600821-50"/>
    </source>
</evidence>
<dbReference type="PATRIC" id="fig|1288963.3.peg.1028"/>
<dbReference type="HAMAP" id="MF_01201">
    <property type="entry name" value="Ala_racemase"/>
    <property type="match status" value="1"/>
</dbReference>
<dbReference type="Pfam" id="PF01168">
    <property type="entry name" value="Ala_racemase_N"/>
    <property type="match status" value="1"/>
</dbReference>
<dbReference type="PANTHER" id="PTHR30511:SF0">
    <property type="entry name" value="ALANINE RACEMASE, CATABOLIC-RELATED"/>
    <property type="match status" value="1"/>
</dbReference>
<dbReference type="InterPro" id="IPR001608">
    <property type="entry name" value="Ala_racemase_N"/>
</dbReference>
<evidence type="ECO:0000256" key="2">
    <source>
        <dbReference type="ARBA" id="ARBA00001933"/>
    </source>
</evidence>
<dbReference type="GO" id="GO:0008784">
    <property type="term" value="F:alanine racemase activity"/>
    <property type="evidence" value="ECO:0007669"/>
    <property type="project" value="UniProtKB-UniRule"/>
</dbReference>
<feature type="modified residue" description="N6-(pyridoxal phosphate)lysine" evidence="5 6">
    <location>
        <position position="494"/>
    </location>
</feature>
<dbReference type="STRING" id="1232681.ADIS_1030"/>
<dbReference type="InterPro" id="IPR036565">
    <property type="entry name" value="Mur-like_cat_sf"/>
</dbReference>
<evidence type="ECO:0000259" key="8">
    <source>
        <dbReference type="SMART" id="SM01005"/>
    </source>
</evidence>
<evidence type="ECO:0000256" key="5">
    <source>
        <dbReference type="HAMAP-Rule" id="MF_01201"/>
    </source>
</evidence>
<dbReference type="InterPro" id="IPR035911">
    <property type="entry name" value="MurE/MurF_N"/>
</dbReference>
<gene>
    <name evidence="9" type="ORF">ADIS_1030</name>
</gene>
<dbReference type="CDD" id="cd00430">
    <property type="entry name" value="PLPDE_III_AR"/>
    <property type="match status" value="1"/>
</dbReference>
<organism evidence="9 10">
    <name type="scientific">Lunatimonas lonarensis</name>
    <dbReference type="NCBI Taxonomy" id="1232681"/>
    <lineage>
        <taxon>Bacteria</taxon>
        <taxon>Pseudomonadati</taxon>
        <taxon>Bacteroidota</taxon>
        <taxon>Cytophagia</taxon>
        <taxon>Cytophagales</taxon>
        <taxon>Cyclobacteriaceae</taxon>
    </lineage>
</organism>
<comment type="caution">
    <text evidence="9">The sequence shown here is derived from an EMBL/GenBank/DDBJ whole genome shotgun (WGS) entry which is preliminary data.</text>
</comment>
<dbReference type="FunFam" id="3.20.20.10:FF:000002">
    <property type="entry name" value="Alanine racemase"/>
    <property type="match status" value="1"/>
</dbReference>
<dbReference type="InterPro" id="IPR000821">
    <property type="entry name" value="Ala_racemase"/>
</dbReference>